<dbReference type="AlphaFoldDB" id="A0A1I6Q856"/>
<sequence length="254" mass="29693">MKILTLVLLTLNLTLFGQESESTDCYEIKYLDFFGLDQTEVTKWPPSELDGLLKMDFAKDNRQSEIKTNVLIPMIVYQLKEFHPKCTKKIDTLYFNTITAVYLKIREIDSTQLLNKSIAEKIDFIRADFYSQVENINYLPKMTMTFDDGPFYGINYDEKFELKPIKIQETAFGTLIISKVDDKTILTSKDKNGNVIWQKSITGLYDRNLTGLYFTKNPLKYNSVATVVHMYSEGERFTLYLKKDGSFMHYFHSW</sequence>
<accession>A0A1I6Q856</accession>
<organism evidence="1 2">
    <name type="scientific">Lutibacter maritimus</name>
    <dbReference type="NCBI Taxonomy" id="593133"/>
    <lineage>
        <taxon>Bacteria</taxon>
        <taxon>Pseudomonadati</taxon>
        <taxon>Bacteroidota</taxon>
        <taxon>Flavobacteriia</taxon>
        <taxon>Flavobacteriales</taxon>
        <taxon>Flavobacteriaceae</taxon>
        <taxon>Lutibacter</taxon>
    </lineage>
</organism>
<dbReference type="Proteomes" id="UP000199312">
    <property type="component" value="Unassembled WGS sequence"/>
</dbReference>
<dbReference type="OrthoDB" id="1413631at2"/>
<evidence type="ECO:0000313" key="2">
    <source>
        <dbReference type="Proteomes" id="UP000199312"/>
    </source>
</evidence>
<proteinExistence type="predicted"/>
<reference evidence="2" key="1">
    <citation type="submission" date="2016-10" db="EMBL/GenBank/DDBJ databases">
        <authorList>
            <person name="Varghese N."/>
            <person name="Submissions S."/>
        </authorList>
    </citation>
    <scope>NUCLEOTIDE SEQUENCE [LARGE SCALE GENOMIC DNA]</scope>
    <source>
        <strain evidence="2">DSM 24450</strain>
    </source>
</reference>
<protein>
    <submittedName>
        <fullName evidence="1">Uncharacterized protein</fullName>
    </submittedName>
</protein>
<name>A0A1I6Q856_9FLAO</name>
<dbReference type="EMBL" id="FOZP01000003">
    <property type="protein sequence ID" value="SFS48515.1"/>
    <property type="molecule type" value="Genomic_DNA"/>
</dbReference>
<dbReference type="STRING" id="593133.SAMN04488006_1586"/>
<evidence type="ECO:0000313" key="1">
    <source>
        <dbReference type="EMBL" id="SFS48515.1"/>
    </source>
</evidence>
<keyword evidence="2" id="KW-1185">Reference proteome</keyword>
<gene>
    <name evidence="1" type="ORF">SAMN04488006_1586</name>
</gene>
<dbReference type="RefSeq" id="WP_090224578.1">
    <property type="nucleotide sequence ID" value="NZ_FOZP01000003.1"/>
</dbReference>